<organism evidence="1 2">
    <name type="scientific">Mugilogobius chulae</name>
    <name type="common">yellowstripe goby</name>
    <dbReference type="NCBI Taxonomy" id="88201"/>
    <lineage>
        <taxon>Eukaryota</taxon>
        <taxon>Metazoa</taxon>
        <taxon>Chordata</taxon>
        <taxon>Craniata</taxon>
        <taxon>Vertebrata</taxon>
        <taxon>Euteleostomi</taxon>
        <taxon>Actinopterygii</taxon>
        <taxon>Neopterygii</taxon>
        <taxon>Teleostei</taxon>
        <taxon>Neoteleostei</taxon>
        <taxon>Acanthomorphata</taxon>
        <taxon>Gobiaria</taxon>
        <taxon>Gobiiformes</taxon>
        <taxon>Gobioidei</taxon>
        <taxon>Gobiidae</taxon>
        <taxon>Gobionellinae</taxon>
        <taxon>Mugilogobius</taxon>
    </lineage>
</organism>
<comment type="caution">
    <text evidence="1">The sequence shown here is derived from an EMBL/GenBank/DDBJ whole genome shotgun (WGS) entry which is preliminary data.</text>
</comment>
<keyword evidence="2" id="KW-1185">Reference proteome</keyword>
<protein>
    <submittedName>
        <fullName evidence="1">Uncharacterized protein</fullName>
    </submittedName>
</protein>
<dbReference type="Proteomes" id="UP001460270">
    <property type="component" value="Unassembled WGS sequence"/>
</dbReference>
<dbReference type="EMBL" id="JBBPFD010000010">
    <property type="protein sequence ID" value="KAK7909729.1"/>
    <property type="molecule type" value="Genomic_DNA"/>
</dbReference>
<evidence type="ECO:0000313" key="2">
    <source>
        <dbReference type="Proteomes" id="UP001460270"/>
    </source>
</evidence>
<accession>A0AAW0NV94</accession>
<proteinExistence type="predicted"/>
<dbReference type="AlphaFoldDB" id="A0AAW0NV94"/>
<gene>
    <name evidence="1" type="ORF">WMY93_014413</name>
</gene>
<sequence length="175" mass="19556">MRRMQTCYAAVHSNALAQCGYINKTHAPENVNYLPAAPFDGPHLMAKLGLIYRGWGQCRGDTVSFHLRETGDREQEQQAALIVPLLLSAQFCISGKCTDENKWRFQGVVALERAVTEHCDTLRASLQELPHPSCSDLQVLMYAAVSIPKMDSTSLISSLYLAFTGRTAYTRFTQR</sequence>
<evidence type="ECO:0000313" key="1">
    <source>
        <dbReference type="EMBL" id="KAK7909729.1"/>
    </source>
</evidence>
<reference evidence="2" key="1">
    <citation type="submission" date="2024-04" db="EMBL/GenBank/DDBJ databases">
        <title>Salinicola lusitanus LLJ914,a marine bacterium isolated from the Okinawa Trough.</title>
        <authorList>
            <person name="Li J."/>
        </authorList>
    </citation>
    <scope>NUCLEOTIDE SEQUENCE [LARGE SCALE GENOMIC DNA]</scope>
</reference>
<name>A0AAW0NV94_9GOBI</name>